<dbReference type="OrthoDB" id="9973183at2759"/>
<sequence length="154" mass="17711">MSFTKLLAIHYNELQKNLAPLCYAEPEDPTKNMLHWIGWIDGPDDTPYSGGKFHLIIDFPFDFSFKSPNVRFITQIFHPNISSNGEICLNILHSQWSPALTIRGLLVSLCSLVTDANPAHGLKKEALKLYRTDRQIFDQTAHEWTKKYATKYKD</sequence>
<dbReference type="Pfam" id="PF00179">
    <property type="entry name" value="UQ_con"/>
    <property type="match status" value="1"/>
</dbReference>
<dbReference type="GO" id="GO:0005524">
    <property type="term" value="F:ATP binding"/>
    <property type="evidence" value="ECO:0007669"/>
    <property type="project" value="UniProtKB-UniRule"/>
</dbReference>
<keyword evidence="1" id="KW-0808">Transferase</keyword>
<protein>
    <recommendedName>
        <fullName evidence="5">UBC core domain-containing protein</fullName>
    </recommendedName>
</protein>
<accession>A0A815IGT2</accession>
<evidence type="ECO:0000256" key="3">
    <source>
        <dbReference type="PROSITE-ProRule" id="PRU10133"/>
    </source>
</evidence>
<evidence type="ECO:0000256" key="2">
    <source>
        <dbReference type="ARBA" id="ARBA00022786"/>
    </source>
</evidence>
<evidence type="ECO:0000256" key="4">
    <source>
        <dbReference type="RuleBase" id="RU362109"/>
    </source>
</evidence>
<dbReference type="EMBL" id="CAJNOR010005108">
    <property type="protein sequence ID" value="CAF1545727.1"/>
    <property type="molecule type" value="Genomic_DNA"/>
</dbReference>
<dbReference type="EMBL" id="CAJNOJ010000280">
    <property type="protein sequence ID" value="CAF1365186.1"/>
    <property type="molecule type" value="Genomic_DNA"/>
</dbReference>
<keyword evidence="4" id="KW-0067">ATP-binding</keyword>
<dbReference type="SMART" id="SM00212">
    <property type="entry name" value="UBCc"/>
    <property type="match status" value="1"/>
</dbReference>
<dbReference type="SUPFAM" id="SSF54495">
    <property type="entry name" value="UBC-like"/>
    <property type="match status" value="1"/>
</dbReference>
<comment type="caution">
    <text evidence="6">The sequence shown here is derived from an EMBL/GenBank/DDBJ whole genome shotgun (WGS) entry which is preliminary data.</text>
</comment>
<dbReference type="InterPro" id="IPR000608">
    <property type="entry name" value="UBC"/>
</dbReference>
<name>A0A815IGT2_ADIRI</name>
<dbReference type="AlphaFoldDB" id="A0A815IGT2"/>
<keyword evidence="4" id="KW-0547">Nucleotide-binding</keyword>
<dbReference type="Gene3D" id="3.10.110.10">
    <property type="entry name" value="Ubiquitin Conjugating Enzyme"/>
    <property type="match status" value="1"/>
</dbReference>
<keyword evidence="2 4" id="KW-0833">Ubl conjugation pathway</keyword>
<dbReference type="PROSITE" id="PS00183">
    <property type="entry name" value="UBC_1"/>
    <property type="match status" value="1"/>
</dbReference>
<evidence type="ECO:0000313" key="7">
    <source>
        <dbReference type="EMBL" id="CAF1545727.1"/>
    </source>
</evidence>
<evidence type="ECO:0000256" key="1">
    <source>
        <dbReference type="ARBA" id="ARBA00022679"/>
    </source>
</evidence>
<gene>
    <name evidence="6" type="ORF">EDS130_LOCUS34052</name>
    <name evidence="7" type="ORF">XAT740_LOCUS42504</name>
</gene>
<dbReference type="PANTHER" id="PTHR24068">
    <property type="entry name" value="UBIQUITIN-CONJUGATING ENZYME E2"/>
    <property type="match status" value="1"/>
</dbReference>
<dbReference type="Proteomes" id="UP000663828">
    <property type="component" value="Unassembled WGS sequence"/>
</dbReference>
<dbReference type="GO" id="GO:0016740">
    <property type="term" value="F:transferase activity"/>
    <property type="evidence" value="ECO:0007669"/>
    <property type="project" value="UniProtKB-KW"/>
</dbReference>
<feature type="domain" description="UBC core" evidence="5">
    <location>
        <begin position="2"/>
        <end position="150"/>
    </location>
</feature>
<comment type="similarity">
    <text evidence="4">Belongs to the ubiquitin-conjugating enzyme family.</text>
</comment>
<evidence type="ECO:0000313" key="6">
    <source>
        <dbReference type="EMBL" id="CAF1365186.1"/>
    </source>
</evidence>
<evidence type="ECO:0000313" key="9">
    <source>
        <dbReference type="Proteomes" id="UP000663852"/>
    </source>
</evidence>
<reference evidence="6" key="1">
    <citation type="submission" date="2021-02" db="EMBL/GenBank/DDBJ databases">
        <authorList>
            <person name="Nowell W R."/>
        </authorList>
    </citation>
    <scope>NUCLEOTIDE SEQUENCE</scope>
</reference>
<keyword evidence="8" id="KW-1185">Reference proteome</keyword>
<evidence type="ECO:0000259" key="5">
    <source>
        <dbReference type="PROSITE" id="PS50127"/>
    </source>
</evidence>
<evidence type="ECO:0000313" key="8">
    <source>
        <dbReference type="Proteomes" id="UP000663828"/>
    </source>
</evidence>
<dbReference type="Proteomes" id="UP000663852">
    <property type="component" value="Unassembled WGS sequence"/>
</dbReference>
<feature type="active site" description="Glycyl thioester intermediate" evidence="3">
    <location>
        <position position="88"/>
    </location>
</feature>
<dbReference type="PROSITE" id="PS50127">
    <property type="entry name" value="UBC_2"/>
    <property type="match status" value="1"/>
</dbReference>
<dbReference type="InterPro" id="IPR016135">
    <property type="entry name" value="UBQ-conjugating_enzyme/RWD"/>
</dbReference>
<dbReference type="InterPro" id="IPR023313">
    <property type="entry name" value="UBQ-conjugating_AS"/>
</dbReference>
<proteinExistence type="inferred from homology"/>
<organism evidence="6 9">
    <name type="scientific">Adineta ricciae</name>
    <name type="common">Rotifer</name>
    <dbReference type="NCBI Taxonomy" id="249248"/>
    <lineage>
        <taxon>Eukaryota</taxon>
        <taxon>Metazoa</taxon>
        <taxon>Spiralia</taxon>
        <taxon>Gnathifera</taxon>
        <taxon>Rotifera</taxon>
        <taxon>Eurotatoria</taxon>
        <taxon>Bdelloidea</taxon>
        <taxon>Adinetida</taxon>
        <taxon>Adinetidae</taxon>
        <taxon>Adineta</taxon>
    </lineage>
</organism>